<evidence type="ECO:0000256" key="1">
    <source>
        <dbReference type="SAM" id="Coils"/>
    </source>
</evidence>
<dbReference type="OrthoDB" id="3344688at2759"/>
<gene>
    <name evidence="3" type="ORF">UHOR_03412</name>
</gene>
<dbReference type="EMBL" id="CAGI01000173">
    <property type="protein sequence ID" value="CCF52350.1"/>
    <property type="molecule type" value="Genomic_DNA"/>
</dbReference>
<dbReference type="eggNOG" id="KOG0017">
    <property type="taxonomic scope" value="Eukaryota"/>
</dbReference>
<dbReference type="CDD" id="cd09272">
    <property type="entry name" value="RNase_HI_RT_Ty1"/>
    <property type="match status" value="1"/>
</dbReference>
<dbReference type="PANTHER" id="PTHR11439">
    <property type="entry name" value="GAG-POL-RELATED RETROTRANSPOSON"/>
    <property type="match status" value="1"/>
</dbReference>
<dbReference type="HOGENOM" id="CLU_759100_0_0_1"/>
<accession>I2FZK7</accession>
<dbReference type="PANTHER" id="PTHR11439:SF440">
    <property type="entry name" value="INTEGRASE CATALYTIC DOMAIN-CONTAINING PROTEIN"/>
    <property type="match status" value="1"/>
</dbReference>
<sequence>MMEPDTKDRFEELQRMMERAEDRMEKLISMNRTVTNHFVQRLESLEALIGNNSQTKESTNEESFAPNPAPRPCRTVSFLDQDEQSYSNYKKYASPTGPSLWRATAYRGTQDNGQVKEFLGVKVTHNRMQKKILLDLMAYIQAMAKKWLEKPSDKSWILIQSIATIASGNKCVQKQVKQYQELVSQLLWVSNTAHPDILYTVGTLTHYMSDPTTGTWNGAIHTLKYLNQTSQYQLQMGGKTRKHREQLVVTYTNTKWASDPTNGWQSTLGAITYVYGCPVSWRSQVQKCVALSAVEAEFIMASEATQKVLFFSYMLRDLGIKDVKPLLQMDSQGYIQDNKMAIEHVGTTNNIANILTKPLRGVETS</sequence>
<organism evidence="3 4">
    <name type="scientific">Ustilago hordei</name>
    <name type="common">Barley covered smut fungus</name>
    <dbReference type="NCBI Taxonomy" id="120017"/>
    <lineage>
        <taxon>Eukaryota</taxon>
        <taxon>Fungi</taxon>
        <taxon>Dikarya</taxon>
        <taxon>Basidiomycota</taxon>
        <taxon>Ustilaginomycotina</taxon>
        <taxon>Ustilaginomycetes</taxon>
        <taxon>Ustilaginales</taxon>
        <taxon>Ustilaginaceae</taxon>
        <taxon>Ustilago</taxon>
    </lineage>
</organism>
<proteinExistence type="predicted"/>
<comment type="caution">
    <text evidence="3">The sequence shown here is derived from an EMBL/GenBank/DDBJ whole genome shotgun (WGS) entry which is preliminary data.</text>
</comment>
<protein>
    <submittedName>
        <fullName evidence="3">Conserved uncharacterized protein</fullName>
    </submittedName>
</protein>
<evidence type="ECO:0000313" key="3">
    <source>
        <dbReference type="EMBL" id="CCF52350.1"/>
    </source>
</evidence>
<feature type="coiled-coil region" evidence="1">
    <location>
        <begin position="3"/>
        <end position="37"/>
    </location>
</feature>
<keyword evidence="1" id="KW-0175">Coiled coil</keyword>
<dbReference type="Proteomes" id="UP000006174">
    <property type="component" value="Unassembled WGS sequence"/>
</dbReference>
<evidence type="ECO:0000256" key="2">
    <source>
        <dbReference type="SAM" id="MobiDB-lite"/>
    </source>
</evidence>
<evidence type="ECO:0000313" key="4">
    <source>
        <dbReference type="Proteomes" id="UP000006174"/>
    </source>
</evidence>
<feature type="region of interest" description="Disordered" evidence="2">
    <location>
        <begin position="51"/>
        <end position="72"/>
    </location>
</feature>
<reference evidence="3 4" key="1">
    <citation type="journal article" date="2012" name="Plant Cell">
        <title>Genome comparison of barley and maize smut fungi reveals targeted loss of RNA silencing components and species-specific presence of transposable elements.</title>
        <authorList>
            <person name="Laurie J.D."/>
            <person name="Ali S."/>
            <person name="Linning R."/>
            <person name="Mannhaupt G."/>
            <person name="Wong P."/>
            <person name="Gueldener U."/>
            <person name="Muensterkoetter M."/>
            <person name="Moore R."/>
            <person name="Kahmann R."/>
            <person name="Bakkeren G."/>
            <person name="Schirawski J."/>
        </authorList>
    </citation>
    <scope>NUCLEOTIDE SEQUENCE [LARGE SCALE GENOMIC DNA]</scope>
    <source>
        <strain evidence="4">Uh4875-4</strain>
    </source>
</reference>
<dbReference type="AlphaFoldDB" id="I2FZK7"/>
<name>I2FZK7_USTHO</name>
<dbReference type="STRING" id="1128400.I2FZK7"/>
<keyword evidence="4" id="KW-1185">Reference proteome</keyword>